<evidence type="ECO:0000313" key="2">
    <source>
        <dbReference type="Proteomes" id="UP000688137"/>
    </source>
</evidence>
<protein>
    <submittedName>
        <fullName evidence="1">Uncharacterized protein</fullName>
    </submittedName>
</protein>
<evidence type="ECO:0000313" key="1">
    <source>
        <dbReference type="EMBL" id="CAD8079884.1"/>
    </source>
</evidence>
<organism evidence="1 2">
    <name type="scientific">Paramecium primaurelia</name>
    <dbReference type="NCBI Taxonomy" id="5886"/>
    <lineage>
        <taxon>Eukaryota</taxon>
        <taxon>Sar</taxon>
        <taxon>Alveolata</taxon>
        <taxon>Ciliophora</taxon>
        <taxon>Intramacronucleata</taxon>
        <taxon>Oligohymenophorea</taxon>
        <taxon>Peniculida</taxon>
        <taxon>Parameciidae</taxon>
        <taxon>Paramecium</taxon>
    </lineage>
</organism>
<proteinExistence type="predicted"/>
<name>A0A8S1MY14_PARPR</name>
<dbReference type="EMBL" id="CAJJDM010000063">
    <property type="protein sequence ID" value="CAD8079884.1"/>
    <property type="molecule type" value="Genomic_DNA"/>
</dbReference>
<comment type="caution">
    <text evidence="1">The sequence shown here is derived from an EMBL/GenBank/DDBJ whole genome shotgun (WGS) entry which is preliminary data.</text>
</comment>
<keyword evidence="2" id="KW-1185">Reference proteome</keyword>
<sequence>MNCYKKEITKNWLYQEDKYIENIVGAFEVIKLHEERSIQAGNTRQKIAEQLQTYIDEDPQDLPQLLSTKHVLSLDEQLLDYPCGIFGSVTQRQCQLQKTTLGQYKKGDVIIKTFGVIKTFNIQHLEVANKDFKWDVSYQKFLVRLMFNFVKHSPVWIYFTGDDECYKYYDYFKCHITMNKMLKLPTIILESLSLVKENYFLLFAQKLEIYSIQVIYQRKKAAKLGKEEAKFLMEIDIKQQEIFYKRNGQIRVFNSLKEKKE</sequence>
<gene>
    <name evidence="1" type="ORF">PPRIM_AZ9-3.1.T0620249</name>
</gene>
<dbReference type="AlphaFoldDB" id="A0A8S1MY14"/>
<dbReference type="Proteomes" id="UP000688137">
    <property type="component" value="Unassembled WGS sequence"/>
</dbReference>
<reference evidence="1" key="1">
    <citation type="submission" date="2021-01" db="EMBL/GenBank/DDBJ databases">
        <authorList>
            <consortium name="Genoscope - CEA"/>
            <person name="William W."/>
        </authorList>
    </citation>
    <scope>NUCLEOTIDE SEQUENCE</scope>
</reference>
<accession>A0A8S1MY14</accession>